<gene>
    <name evidence="2" type="ORF">BD311DRAFT_809691</name>
</gene>
<feature type="compositionally biased region" description="Basic and acidic residues" evidence="1">
    <location>
        <begin position="511"/>
        <end position="527"/>
    </location>
</feature>
<dbReference type="AlphaFoldDB" id="A0A4Q9MCB1"/>
<feature type="compositionally biased region" description="Polar residues" evidence="1">
    <location>
        <begin position="1"/>
        <end position="11"/>
    </location>
</feature>
<feature type="compositionally biased region" description="Low complexity" evidence="1">
    <location>
        <begin position="347"/>
        <end position="357"/>
    </location>
</feature>
<name>A0A4Q9MCB1_9APHY</name>
<accession>A0A4Q9MCB1</accession>
<dbReference type="Proteomes" id="UP000292957">
    <property type="component" value="Unassembled WGS sequence"/>
</dbReference>
<feature type="compositionally biased region" description="Gly residues" evidence="1">
    <location>
        <begin position="334"/>
        <end position="346"/>
    </location>
</feature>
<evidence type="ECO:0000313" key="2">
    <source>
        <dbReference type="EMBL" id="TBU24809.1"/>
    </source>
</evidence>
<dbReference type="OrthoDB" id="3363386at2759"/>
<feature type="compositionally biased region" description="Low complexity" evidence="1">
    <location>
        <begin position="273"/>
        <end position="294"/>
    </location>
</feature>
<feature type="region of interest" description="Disordered" evidence="1">
    <location>
        <begin position="585"/>
        <end position="619"/>
    </location>
</feature>
<feature type="compositionally biased region" description="Acidic residues" evidence="1">
    <location>
        <begin position="498"/>
        <end position="510"/>
    </location>
</feature>
<feature type="region of interest" description="Disordered" evidence="1">
    <location>
        <begin position="269"/>
        <end position="303"/>
    </location>
</feature>
<proteinExistence type="predicted"/>
<feature type="region of interest" description="Disordered" evidence="1">
    <location>
        <begin position="649"/>
        <end position="732"/>
    </location>
</feature>
<feature type="compositionally biased region" description="Polar residues" evidence="1">
    <location>
        <begin position="716"/>
        <end position="732"/>
    </location>
</feature>
<feature type="region of interest" description="Disordered" evidence="1">
    <location>
        <begin position="1"/>
        <end position="126"/>
    </location>
</feature>
<reference evidence="2" key="1">
    <citation type="submission" date="2019-01" db="EMBL/GenBank/DDBJ databases">
        <title>Draft genome sequences of three monokaryotic isolates of the white-rot basidiomycete fungus Dichomitus squalens.</title>
        <authorList>
            <consortium name="DOE Joint Genome Institute"/>
            <person name="Lopez S.C."/>
            <person name="Andreopoulos B."/>
            <person name="Pangilinan J."/>
            <person name="Lipzen A."/>
            <person name="Riley R."/>
            <person name="Ahrendt S."/>
            <person name="Ng V."/>
            <person name="Barry K."/>
            <person name="Daum C."/>
            <person name="Grigoriev I.V."/>
            <person name="Hilden K.S."/>
            <person name="Makela M.R."/>
            <person name="de Vries R.P."/>
        </authorList>
    </citation>
    <scope>NUCLEOTIDE SEQUENCE [LARGE SCALE GENOMIC DNA]</scope>
    <source>
        <strain evidence="2">OM18370.1</strain>
    </source>
</reference>
<evidence type="ECO:0000256" key="1">
    <source>
        <dbReference type="SAM" id="MobiDB-lite"/>
    </source>
</evidence>
<feature type="compositionally biased region" description="Polar residues" evidence="1">
    <location>
        <begin position="183"/>
        <end position="192"/>
    </location>
</feature>
<protein>
    <submittedName>
        <fullName evidence="2">Uncharacterized protein</fullName>
    </submittedName>
</protein>
<feature type="compositionally biased region" description="Acidic residues" evidence="1">
    <location>
        <begin position="682"/>
        <end position="692"/>
    </location>
</feature>
<dbReference type="EMBL" id="ML143472">
    <property type="protein sequence ID" value="TBU24809.1"/>
    <property type="molecule type" value="Genomic_DNA"/>
</dbReference>
<feature type="compositionally biased region" description="Basic and acidic residues" evidence="1">
    <location>
        <begin position="464"/>
        <end position="489"/>
    </location>
</feature>
<feature type="compositionally biased region" description="Low complexity" evidence="1">
    <location>
        <begin position="367"/>
        <end position="376"/>
    </location>
</feature>
<feature type="region of interest" description="Disordered" evidence="1">
    <location>
        <begin position="334"/>
        <end position="384"/>
    </location>
</feature>
<feature type="compositionally biased region" description="Low complexity" evidence="1">
    <location>
        <begin position="650"/>
        <end position="664"/>
    </location>
</feature>
<organism evidence="2">
    <name type="scientific">Dichomitus squalens</name>
    <dbReference type="NCBI Taxonomy" id="114155"/>
    <lineage>
        <taxon>Eukaryota</taxon>
        <taxon>Fungi</taxon>
        <taxon>Dikarya</taxon>
        <taxon>Basidiomycota</taxon>
        <taxon>Agaricomycotina</taxon>
        <taxon>Agaricomycetes</taxon>
        <taxon>Polyporales</taxon>
        <taxon>Polyporaceae</taxon>
        <taxon>Dichomitus</taxon>
    </lineage>
</organism>
<feature type="compositionally biased region" description="Basic residues" evidence="1">
    <location>
        <begin position="585"/>
        <end position="610"/>
    </location>
</feature>
<feature type="region of interest" description="Disordered" evidence="1">
    <location>
        <begin position="141"/>
        <end position="210"/>
    </location>
</feature>
<feature type="compositionally biased region" description="Polar residues" evidence="1">
    <location>
        <begin position="422"/>
        <end position="439"/>
    </location>
</feature>
<sequence>MATLLMQSYSPGPSKGILLNHSPAASPSYHPASLPALIPSNSSLSSSASSSAPGDSSDYFSKSPSPGPSRSPGNVHLHPHSKPRKGSAPSTVRRIRFAPLPEPRRDDDVLPPVFLDDDADPNPEQLTMHSALTSAGVPLAASADPDLSKRAHSVPSPNPTASPAARRGSLPSDSLLLACPQVSPESSGSSDPAQGEAAPAAVPSECGNDWDVLSSPTLPVLALTPPQSPRKGGKWSKMLKPLLGRNNNAANTKSPLGRTFSSEELATINGEPQQQQQRGRSSSLLRAAVSSRDSSVSRERAVGGDFGAPLHRWTSEGGPGVGLPVSKKKRGLLFGGGGGGSGGGVPLGRTQSLTSLSSKEEKKAAKAKQAPTSAAAGGRKPTRMLNGRVYGARRNPNANPFANVRTDEPEFVEWGYGGMGSVKNTAGQSSVWSRVQADNNAAGLASKRNDDEDDGTGMSWVKRRKEERERQKREREERERKEQQERQKATAEANGESADIEMNTESEEAATDAKEGEGEAAEKVRAKAAEAELVEEDKENIPATAIATLSSTPGSSTPFASDPQRPHLHLEHITQAVNIPAPHHRLHHTHSLSHSHPHSHSHAHHYHSHSHSLSYIDSRESGETARPFVHPDAAADSSVALLENEIVERGSVSSSGASAMSTTSDDPEDEDSPKDTDGGFVNDEESEDEDEEEGRRLTALGAGVEKIARHHKDDQGQSANVSAVGTPMESSS</sequence>
<feature type="region of interest" description="Disordered" evidence="1">
    <location>
        <begin position="416"/>
        <end position="527"/>
    </location>
</feature>
<feature type="compositionally biased region" description="Low complexity" evidence="1">
    <location>
        <begin position="21"/>
        <end position="57"/>
    </location>
</feature>